<dbReference type="GO" id="GO:0000398">
    <property type="term" value="P:mRNA splicing, via spliceosome"/>
    <property type="evidence" value="ECO:0007669"/>
    <property type="project" value="InterPro"/>
</dbReference>
<evidence type="ECO:0000259" key="1">
    <source>
        <dbReference type="Pfam" id="PF02731"/>
    </source>
</evidence>
<organism evidence="2">
    <name type="scientific">Amorphochlora amoebiformis</name>
    <dbReference type="NCBI Taxonomy" id="1561963"/>
    <lineage>
        <taxon>Eukaryota</taxon>
        <taxon>Sar</taxon>
        <taxon>Rhizaria</taxon>
        <taxon>Cercozoa</taxon>
        <taxon>Chlorarachniophyceae</taxon>
        <taxon>Amorphochlora</taxon>
    </lineage>
</organism>
<geneLocation type="nucleomorph" evidence="2"/>
<protein>
    <submittedName>
        <fullName evidence="2">mRNA splicing factor PRP45</fullName>
    </submittedName>
</protein>
<proteinExistence type="predicted"/>
<dbReference type="AlphaFoldDB" id="A0A0H5BLF6"/>
<reference evidence="2" key="1">
    <citation type="journal article" date="2015" name="Genome Biol. Evol.">
        <title>Nucleomorph Genome Sequences of Two Chlorarachniophytes, Amorphochlora amoebiformis and Lotharella vacuolata.</title>
        <authorList>
            <person name="Suzuki S."/>
            <person name="Shirato S."/>
            <person name="Hirakawa Y."/>
            <person name="Ishida K."/>
        </authorList>
    </citation>
    <scope>NUCLEOTIDE SEQUENCE</scope>
    <source>
        <strain evidence="2">CCMP2058</strain>
    </source>
</reference>
<keyword evidence="2" id="KW-0542">Nucleomorph</keyword>
<dbReference type="InterPro" id="IPR004015">
    <property type="entry name" value="SKI-int_prot_SKIP_SNW-dom"/>
</dbReference>
<dbReference type="GO" id="GO:0005681">
    <property type="term" value="C:spliceosomal complex"/>
    <property type="evidence" value="ECO:0007669"/>
    <property type="project" value="InterPro"/>
</dbReference>
<sequence length="210" mass="24552">MARQSKTLMNLYFGEDKGGSYPEISLIQYPYKTLTRKFFLNNNLKSNIFKSNFMSTINSKIYLDQIFSANISDNLPLSCFQHYTLFGHYKNKNQSNYSSKSIKYINLTMENKNKIVLKVMKEIHDPLAYMERKKGHINNVINIRKTHIQSSVKYLNPLIPKSFSNWKNPRGFTIPINYRAESNNLANIKKTFNYKFIGLSNIMEMTGKKT</sequence>
<evidence type="ECO:0000313" key="2">
    <source>
        <dbReference type="EMBL" id="BAS01762.1"/>
    </source>
</evidence>
<feature type="domain" description="SKI-interacting protein SKIP SNW" evidence="1">
    <location>
        <begin position="111"/>
        <end position="209"/>
    </location>
</feature>
<dbReference type="Pfam" id="PF02731">
    <property type="entry name" value="SKIP_SNW"/>
    <property type="match status" value="1"/>
</dbReference>
<gene>
    <name evidence="2" type="primary">prp45</name>
    <name evidence="3" type="ORF">LAMO00422_LOCUS18428</name>
</gene>
<dbReference type="EMBL" id="HBEM01027058">
    <property type="protein sequence ID" value="CAD8459475.1"/>
    <property type="molecule type" value="Transcribed_RNA"/>
</dbReference>
<name>A0A0H5BLF6_9EUKA</name>
<dbReference type="EMBL" id="AB996602">
    <property type="protein sequence ID" value="BAS01762.1"/>
    <property type="molecule type" value="Genomic_DNA"/>
</dbReference>
<reference evidence="3" key="2">
    <citation type="submission" date="2021-01" db="EMBL/GenBank/DDBJ databases">
        <authorList>
            <person name="Corre E."/>
            <person name="Pelletier E."/>
            <person name="Niang G."/>
            <person name="Scheremetjew M."/>
            <person name="Finn R."/>
            <person name="Kale V."/>
            <person name="Holt S."/>
            <person name="Cochrane G."/>
            <person name="Meng A."/>
            <person name="Brown T."/>
            <person name="Cohen L."/>
        </authorList>
    </citation>
    <scope>NUCLEOTIDE SEQUENCE</scope>
    <source>
        <strain evidence="3">CCMP2058</strain>
    </source>
</reference>
<accession>A0A0H5BLF6</accession>
<evidence type="ECO:0000313" key="3">
    <source>
        <dbReference type="EMBL" id="CAD8459475.1"/>
    </source>
</evidence>